<reference evidence="2" key="1">
    <citation type="submission" date="2022-11" db="UniProtKB">
        <authorList>
            <consortium name="WormBaseParasite"/>
        </authorList>
    </citation>
    <scope>IDENTIFICATION</scope>
</reference>
<evidence type="ECO:0000313" key="2">
    <source>
        <dbReference type="WBParaSite" id="PS1159_v2.g20782.t1"/>
    </source>
</evidence>
<accession>A0AC35FTN6</accession>
<proteinExistence type="predicted"/>
<dbReference type="Proteomes" id="UP000887580">
    <property type="component" value="Unplaced"/>
</dbReference>
<sequence>MKSLFILLFLIKIFTFTNCYKSELEWIPFGDYLYALLEEKHFQMEAEKRCIEFGGHLVSIHSKEENNFVHKLRKNNSIWIGKNKINDPSENGIYTWTDGSEYDDFPFQWDKRQPNEPWTNCIFMANREDNFGEWSDYFCDQSLPVYYTPNPPFAVCKKSKITENYKKELK</sequence>
<evidence type="ECO:0000313" key="1">
    <source>
        <dbReference type="Proteomes" id="UP000887580"/>
    </source>
</evidence>
<organism evidence="1 2">
    <name type="scientific">Panagrolaimus sp. PS1159</name>
    <dbReference type="NCBI Taxonomy" id="55785"/>
    <lineage>
        <taxon>Eukaryota</taxon>
        <taxon>Metazoa</taxon>
        <taxon>Ecdysozoa</taxon>
        <taxon>Nematoda</taxon>
        <taxon>Chromadorea</taxon>
        <taxon>Rhabditida</taxon>
        <taxon>Tylenchina</taxon>
        <taxon>Panagrolaimomorpha</taxon>
        <taxon>Panagrolaimoidea</taxon>
        <taxon>Panagrolaimidae</taxon>
        <taxon>Panagrolaimus</taxon>
    </lineage>
</organism>
<dbReference type="WBParaSite" id="PS1159_v2.g20782.t1">
    <property type="protein sequence ID" value="PS1159_v2.g20782.t1"/>
    <property type="gene ID" value="PS1159_v2.g20782"/>
</dbReference>
<name>A0AC35FTN6_9BILA</name>
<protein>
    <submittedName>
        <fullName evidence="2">C-type lectin domain-containing protein</fullName>
    </submittedName>
</protein>